<evidence type="ECO:0000313" key="2">
    <source>
        <dbReference type="Proteomes" id="UP001203342"/>
    </source>
</evidence>
<dbReference type="Proteomes" id="UP001203342">
    <property type="component" value="Unassembled WGS sequence"/>
</dbReference>
<name>A0ABT0TKT7_9FLAO</name>
<dbReference type="RefSeq" id="WP_250582774.1">
    <property type="nucleotide sequence ID" value="NZ_JAMLJN010000010.1"/>
</dbReference>
<comment type="caution">
    <text evidence="1">The sequence shown here is derived from an EMBL/GenBank/DDBJ whole genome shotgun (WGS) entry which is preliminary data.</text>
</comment>
<reference evidence="1 2" key="1">
    <citation type="submission" date="2022-05" db="EMBL/GenBank/DDBJ databases">
        <title>Flavobacterium sp., isolated from activated sludge.</title>
        <authorList>
            <person name="Ran Q."/>
        </authorList>
    </citation>
    <scope>NUCLEOTIDE SEQUENCE [LARGE SCALE GENOMIC DNA]</scope>
    <source>
        <strain evidence="1 2">HXWNR69</strain>
    </source>
</reference>
<evidence type="ECO:0008006" key="3">
    <source>
        <dbReference type="Google" id="ProtNLM"/>
    </source>
</evidence>
<sequence length="102" mass="11458">MSTIYHYASMSEALQKLKEKGFTFDYNKNIEDIILHPENYSIHHVFHYEGNSNPDDQATVYGIVSKYGLKGVFVTGTAANSSHDHASFISNLNVKDKKSTSL</sequence>
<accession>A0ABT0TKT7</accession>
<gene>
    <name evidence="1" type="ORF">NAT47_11140</name>
</gene>
<evidence type="ECO:0000313" key="1">
    <source>
        <dbReference type="EMBL" id="MCL9770970.1"/>
    </source>
</evidence>
<keyword evidence="2" id="KW-1185">Reference proteome</keyword>
<protein>
    <recommendedName>
        <fullName evidence="3">Phosphoribosylpyrophosphate synthetase</fullName>
    </recommendedName>
</protein>
<dbReference type="EMBL" id="JAMLJN010000010">
    <property type="protein sequence ID" value="MCL9770970.1"/>
    <property type="molecule type" value="Genomic_DNA"/>
</dbReference>
<proteinExistence type="predicted"/>
<organism evidence="1 2">
    <name type="scientific">Flavobacterium fragile</name>
    <dbReference type="NCBI Taxonomy" id="2949085"/>
    <lineage>
        <taxon>Bacteria</taxon>
        <taxon>Pseudomonadati</taxon>
        <taxon>Bacteroidota</taxon>
        <taxon>Flavobacteriia</taxon>
        <taxon>Flavobacteriales</taxon>
        <taxon>Flavobacteriaceae</taxon>
        <taxon>Flavobacterium</taxon>
    </lineage>
</organism>